<dbReference type="InterPro" id="IPR016103">
    <property type="entry name" value="ProQ/FinO"/>
</dbReference>
<accession>A0A482IS63</accession>
<dbReference type="GO" id="GO:0033592">
    <property type="term" value="F:RNA strand annealing activity"/>
    <property type="evidence" value="ECO:0007669"/>
    <property type="project" value="InterPro"/>
</dbReference>
<dbReference type="Gene3D" id="1.10.1710.10">
    <property type="entry name" value="ProQ/FinO domain"/>
    <property type="match status" value="1"/>
</dbReference>
<evidence type="ECO:0000313" key="5">
    <source>
        <dbReference type="EMBL" id="QBP09969.1"/>
    </source>
</evidence>
<dbReference type="EMBL" id="CP037900">
    <property type="protein sequence ID" value="QBP09969.1"/>
    <property type="molecule type" value="Genomic_DNA"/>
</dbReference>
<evidence type="ECO:0000256" key="2">
    <source>
        <dbReference type="ARBA" id="ARBA00022884"/>
    </source>
</evidence>
<dbReference type="GO" id="GO:0034057">
    <property type="term" value="F:RNA strand-exchange activity"/>
    <property type="evidence" value="ECO:0007669"/>
    <property type="project" value="InterPro"/>
</dbReference>
<name>A0A482IS63_9BURK</name>
<evidence type="ECO:0000256" key="3">
    <source>
        <dbReference type="ARBA" id="ARBA00023186"/>
    </source>
</evidence>
<dbReference type="InterPro" id="IPR023529">
    <property type="entry name" value="ProQ"/>
</dbReference>
<proteinExistence type="predicted"/>
<protein>
    <submittedName>
        <fullName evidence="5">ProQ activator of osmoprotectant transporter prop</fullName>
    </submittedName>
</protein>
<dbReference type="PANTHER" id="PTHR38106:SF1">
    <property type="entry name" value="RNA CHAPERONE PROQ"/>
    <property type="match status" value="1"/>
</dbReference>
<sequence>MGFEQLAGLREQLRAQAQPKPQEAARPAAVRREPVDPTVEAIRRLQRHFPLAFPKSPAAKVPLKEGIFDDLAQRLDLLRLTNDELRQAVSTWCRGSRYWVCMLSGAQRVGLQGEPAGSVTADQARFARTCLARWKVERRNAKPAAAESA</sequence>
<evidence type="ECO:0000313" key="6">
    <source>
        <dbReference type="Proteomes" id="UP000253772"/>
    </source>
</evidence>
<dbReference type="SMART" id="SM00945">
    <property type="entry name" value="ProQ"/>
    <property type="match status" value="1"/>
</dbReference>
<dbReference type="RefSeq" id="WP_017513442.1">
    <property type="nucleotide sequence ID" value="NZ_CP037900.1"/>
</dbReference>
<keyword evidence="3" id="KW-0143">Chaperone</keyword>
<evidence type="ECO:0000256" key="1">
    <source>
        <dbReference type="ARBA" id="ARBA00022490"/>
    </source>
</evidence>
<feature type="domain" description="ProQ/FinO" evidence="4">
    <location>
        <begin position="33"/>
        <end position="147"/>
    </location>
</feature>
<dbReference type="GO" id="GO:0005829">
    <property type="term" value="C:cytosol"/>
    <property type="evidence" value="ECO:0007669"/>
    <property type="project" value="TreeGrafter"/>
</dbReference>
<dbReference type="InterPro" id="IPR036442">
    <property type="entry name" value="ProQ/FinO_sf"/>
</dbReference>
<keyword evidence="2" id="KW-0694">RNA-binding</keyword>
<dbReference type="Pfam" id="PF04352">
    <property type="entry name" value="ProQ"/>
    <property type="match status" value="1"/>
</dbReference>
<dbReference type="GO" id="GO:0010608">
    <property type="term" value="P:post-transcriptional regulation of gene expression"/>
    <property type="evidence" value="ECO:0007669"/>
    <property type="project" value="InterPro"/>
</dbReference>
<organism evidence="5 6">
    <name type="scientific">Cupriavidus metallidurans</name>
    <dbReference type="NCBI Taxonomy" id="119219"/>
    <lineage>
        <taxon>Bacteria</taxon>
        <taxon>Pseudomonadati</taxon>
        <taxon>Pseudomonadota</taxon>
        <taxon>Betaproteobacteria</taxon>
        <taxon>Burkholderiales</taxon>
        <taxon>Burkholderiaceae</taxon>
        <taxon>Cupriavidus</taxon>
    </lineage>
</organism>
<keyword evidence="1" id="KW-0963">Cytoplasm</keyword>
<dbReference type="Proteomes" id="UP000253772">
    <property type="component" value="Chromosome c1"/>
</dbReference>
<dbReference type="SUPFAM" id="SSF48657">
    <property type="entry name" value="FinO-like"/>
    <property type="match status" value="1"/>
</dbReference>
<gene>
    <name evidence="5" type="ORF">DDF84_009445</name>
</gene>
<dbReference type="AlphaFoldDB" id="A0A482IS63"/>
<dbReference type="PANTHER" id="PTHR38106">
    <property type="entry name" value="RNA CHAPERONE PROQ"/>
    <property type="match status" value="1"/>
</dbReference>
<reference evidence="5 6" key="1">
    <citation type="submission" date="2019-03" db="EMBL/GenBank/DDBJ databases">
        <title>Comparative insights into the high quality Complete genome sequence of highly metal resistant Cupriavidus metallidurans strain BS1 isolated from a gold-copper mine.</title>
        <authorList>
            <person name="Mazhar H.S."/>
            <person name="Rensing C."/>
        </authorList>
    </citation>
    <scope>NUCLEOTIDE SEQUENCE [LARGE SCALE GENOMIC DNA]</scope>
    <source>
        <strain evidence="5 6">BS1</strain>
    </source>
</reference>
<evidence type="ECO:0000259" key="4">
    <source>
        <dbReference type="SMART" id="SM00945"/>
    </source>
</evidence>
<dbReference type="OrthoDB" id="7025208at2"/>